<dbReference type="SUPFAM" id="SSF64288">
    <property type="entry name" value="Chorismate lyase-like"/>
    <property type="match status" value="1"/>
</dbReference>
<sequence length="232" mass="25625">MPIYRQIADVLEAEILESRDIGKPWSELALSSRFGVNRHTLRRAVDVLVSGGLVRRQRGVGIHVLPGAIDYKLSPATRFTMMIEDSGHSADTRILRKTVTCATDDIAQQLGLEAGDQMIAIEAVRSVDEQPFCVQSQFLPYAIVPYVAADYNEGSLHGFLADRGGIKLGRLGSMISTMLPDEGDAQLLRIDPSQPVLQVRSLNMDTATGRPVEYCVTRFRGDRLELRVQFPG</sequence>
<dbReference type="RefSeq" id="WP_170920911.1">
    <property type="nucleotide sequence ID" value="NZ_FUWJ01000002.1"/>
</dbReference>
<keyword evidence="6" id="KW-1185">Reference proteome</keyword>
<name>A0A1T4P0K0_9HYPH</name>
<dbReference type="PROSITE" id="PS50949">
    <property type="entry name" value="HTH_GNTR"/>
    <property type="match status" value="1"/>
</dbReference>
<keyword evidence="2" id="KW-0238">DNA-binding</keyword>
<evidence type="ECO:0000256" key="2">
    <source>
        <dbReference type="ARBA" id="ARBA00023125"/>
    </source>
</evidence>
<dbReference type="InterPro" id="IPR036388">
    <property type="entry name" value="WH-like_DNA-bd_sf"/>
</dbReference>
<evidence type="ECO:0000259" key="4">
    <source>
        <dbReference type="PROSITE" id="PS50949"/>
    </source>
</evidence>
<dbReference type="STRING" id="225324.SAMN02745126_02554"/>
<feature type="domain" description="HTH gntR-type" evidence="4">
    <location>
        <begin position="1"/>
        <end position="67"/>
    </location>
</feature>
<accession>A0A1T4P0K0</accession>
<organism evidence="5 6">
    <name type="scientific">Enhydrobacter aerosaccus</name>
    <dbReference type="NCBI Taxonomy" id="225324"/>
    <lineage>
        <taxon>Bacteria</taxon>
        <taxon>Pseudomonadati</taxon>
        <taxon>Pseudomonadota</taxon>
        <taxon>Alphaproteobacteria</taxon>
        <taxon>Hyphomicrobiales</taxon>
        <taxon>Enhydrobacter</taxon>
    </lineage>
</organism>
<keyword evidence="3" id="KW-0804">Transcription</keyword>
<dbReference type="SUPFAM" id="SSF46785">
    <property type="entry name" value="Winged helix' DNA-binding domain"/>
    <property type="match status" value="1"/>
</dbReference>
<dbReference type="Proteomes" id="UP000190092">
    <property type="component" value="Unassembled WGS sequence"/>
</dbReference>
<reference evidence="6" key="1">
    <citation type="submission" date="2017-02" db="EMBL/GenBank/DDBJ databases">
        <authorList>
            <person name="Varghese N."/>
            <person name="Submissions S."/>
        </authorList>
    </citation>
    <scope>NUCLEOTIDE SEQUENCE [LARGE SCALE GENOMIC DNA]</scope>
    <source>
        <strain evidence="6">ATCC 27094</strain>
    </source>
</reference>
<dbReference type="InterPro" id="IPR012702">
    <property type="entry name" value="CP_lyase_PhnF"/>
</dbReference>
<dbReference type="InterPro" id="IPR036390">
    <property type="entry name" value="WH_DNA-bd_sf"/>
</dbReference>
<dbReference type="NCBIfam" id="TIGR02325">
    <property type="entry name" value="C_P_lyase_phnF"/>
    <property type="match status" value="1"/>
</dbReference>
<dbReference type="Gene3D" id="3.40.1410.10">
    <property type="entry name" value="Chorismate lyase-like"/>
    <property type="match status" value="1"/>
</dbReference>
<protein>
    <submittedName>
        <fullName evidence="5">Transcriptional regulator, GntR family</fullName>
    </submittedName>
</protein>
<evidence type="ECO:0000313" key="5">
    <source>
        <dbReference type="EMBL" id="SJZ85084.1"/>
    </source>
</evidence>
<dbReference type="Pfam" id="PF00392">
    <property type="entry name" value="GntR"/>
    <property type="match status" value="1"/>
</dbReference>
<evidence type="ECO:0000256" key="1">
    <source>
        <dbReference type="ARBA" id="ARBA00023015"/>
    </source>
</evidence>
<gene>
    <name evidence="5" type="ORF">SAMN02745126_02554</name>
</gene>
<dbReference type="Pfam" id="PF07702">
    <property type="entry name" value="UTRA"/>
    <property type="match status" value="1"/>
</dbReference>
<dbReference type="InterPro" id="IPR050679">
    <property type="entry name" value="Bact_HTH_transcr_reg"/>
</dbReference>
<dbReference type="GO" id="GO:0003700">
    <property type="term" value="F:DNA-binding transcription factor activity"/>
    <property type="evidence" value="ECO:0007669"/>
    <property type="project" value="InterPro"/>
</dbReference>
<keyword evidence="1" id="KW-0805">Transcription regulation</keyword>
<dbReference type="Gene3D" id="1.10.10.10">
    <property type="entry name" value="Winged helix-like DNA-binding domain superfamily/Winged helix DNA-binding domain"/>
    <property type="match status" value="1"/>
</dbReference>
<dbReference type="GO" id="GO:0003677">
    <property type="term" value="F:DNA binding"/>
    <property type="evidence" value="ECO:0007669"/>
    <property type="project" value="UniProtKB-KW"/>
</dbReference>
<proteinExistence type="predicted"/>
<dbReference type="InterPro" id="IPR028978">
    <property type="entry name" value="Chorismate_lyase_/UTRA_dom_sf"/>
</dbReference>
<evidence type="ECO:0000256" key="3">
    <source>
        <dbReference type="ARBA" id="ARBA00023163"/>
    </source>
</evidence>
<dbReference type="EMBL" id="FUWJ01000002">
    <property type="protein sequence ID" value="SJZ85084.1"/>
    <property type="molecule type" value="Genomic_DNA"/>
</dbReference>
<dbReference type="InterPro" id="IPR011663">
    <property type="entry name" value="UTRA"/>
</dbReference>
<dbReference type="AlphaFoldDB" id="A0A1T4P0K0"/>
<dbReference type="SMART" id="SM00866">
    <property type="entry name" value="UTRA"/>
    <property type="match status" value="1"/>
</dbReference>
<dbReference type="PANTHER" id="PTHR44846">
    <property type="entry name" value="MANNOSYL-D-GLYCERATE TRANSPORT/METABOLISM SYSTEM REPRESSOR MNGR-RELATED"/>
    <property type="match status" value="1"/>
</dbReference>
<evidence type="ECO:0000313" key="6">
    <source>
        <dbReference type="Proteomes" id="UP000190092"/>
    </source>
</evidence>
<dbReference type="InterPro" id="IPR000524">
    <property type="entry name" value="Tscrpt_reg_HTH_GntR"/>
</dbReference>
<dbReference type="PANTHER" id="PTHR44846:SF16">
    <property type="entry name" value="TRANSCRIPTIONAL REGULATOR PHNF-RELATED"/>
    <property type="match status" value="1"/>
</dbReference>
<dbReference type="SMART" id="SM00345">
    <property type="entry name" value="HTH_GNTR"/>
    <property type="match status" value="1"/>
</dbReference>